<dbReference type="EC" id="2.1.1.-" evidence="4"/>
<evidence type="ECO:0000313" key="6">
    <source>
        <dbReference type="Proteomes" id="UP000053424"/>
    </source>
</evidence>
<dbReference type="GO" id="GO:0005730">
    <property type="term" value="C:nucleolus"/>
    <property type="evidence" value="ECO:0007669"/>
    <property type="project" value="UniProtKB-SubCell"/>
</dbReference>
<proteinExistence type="inferred from homology"/>
<gene>
    <name evidence="5" type="ORF">M413DRAFT_438493</name>
</gene>
<dbReference type="PANTHER" id="PTHR21008">
    <property type="entry name" value="S-ADENOSYLMETHIONINE SENSOR UPSTREAM OF MTORC1-RELATED"/>
    <property type="match status" value="1"/>
</dbReference>
<dbReference type="HAMAP" id="MF_03044">
    <property type="entry name" value="BMT2"/>
    <property type="match status" value="1"/>
</dbReference>
<keyword evidence="3 4" id="KW-0949">S-adenosyl-L-methionine</keyword>
<comment type="subcellular location">
    <subcellularLocation>
        <location evidence="4">Nucleus</location>
        <location evidence="4">Nucleolus</location>
    </subcellularLocation>
</comment>
<keyword evidence="4" id="KW-0539">Nucleus</keyword>
<evidence type="ECO:0000256" key="4">
    <source>
        <dbReference type="HAMAP-Rule" id="MF_03044"/>
    </source>
</evidence>
<protein>
    <recommendedName>
        <fullName evidence="4">25S rRNA adenine-N(1) methyltransferase</fullName>
        <ecNumber evidence="4">2.1.1.-</ecNumber>
    </recommendedName>
</protein>
<name>A0A0C2Z831_HEBCY</name>
<evidence type="ECO:0000256" key="2">
    <source>
        <dbReference type="ARBA" id="ARBA00022679"/>
    </source>
</evidence>
<feature type="binding site" evidence="4">
    <location>
        <position position="113"/>
    </location>
    <ligand>
        <name>S-adenosyl-L-methionine</name>
        <dbReference type="ChEBI" id="CHEBI:59789"/>
    </ligand>
</feature>
<keyword evidence="2 4" id="KW-0808">Transferase</keyword>
<dbReference type="InterPro" id="IPR021867">
    <property type="entry name" value="Bmt2/SAMTOR"/>
</dbReference>
<comment type="similarity">
    <text evidence="4">Belongs to the BMT2 family.</text>
</comment>
<dbReference type="GO" id="GO:0016433">
    <property type="term" value="F:rRNA (adenine) methyltransferase activity"/>
    <property type="evidence" value="ECO:0007669"/>
    <property type="project" value="UniProtKB-UniRule"/>
</dbReference>
<dbReference type="SUPFAM" id="SSF53335">
    <property type="entry name" value="S-adenosyl-L-methionine-dependent methyltransferases"/>
    <property type="match status" value="1"/>
</dbReference>
<dbReference type="STRING" id="686832.A0A0C2Z831"/>
<dbReference type="AlphaFoldDB" id="A0A0C2Z831"/>
<evidence type="ECO:0000313" key="5">
    <source>
        <dbReference type="EMBL" id="KIM49307.1"/>
    </source>
</evidence>
<sequence length="273" mass="31575">MPKTKKRKQPIVSAVASTSITAQTCRNTIRQYHFLLKQRRKLENAPDPQSSLEEIEHQLSNLGGLERYQELSTLGQREERGGGAEKIFIQWMKELNVHRRTEDSAKLRLLEVGALKPDNYHTCSSWIEWTPIDLHSRHPHIVEQDFLLMDADQHANKWDAISLSLVLNFVPLPLDRGRMLELAHKMLVSGGLLFLSLPLPCVANSRYLTFEHLKSLMLSIGFSEIRERWRQSGKMVYWLYKKITVSEIQPPSNFNKKVVLRQGHRNNFAIIST</sequence>
<organism evidence="5 6">
    <name type="scientific">Hebeloma cylindrosporum</name>
    <dbReference type="NCBI Taxonomy" id="76867"/>
    <lineage>
        <taxon>Eukaryota</taxon>
        <taxon>Fungi</taxon>
        <taxon>Dikarya</taxon>
        <taxon>Basidiomycota</taxon>
        <taxon>Agaricomycotina</taxon>
        <taxon>Agaricomycetes</taxon>
        <taxon>Agaricomycetidae</taxon>
        <taxon>Agaricales</taxon>
        <taxon>Agaricineae</taxon>
        <taxon>Hymenogastraceae</taxon>
        <taxon>Hebeloma</taxon>
    </lineage>
</organism>
<reference evidence="6" key="2">
    <citation type="submission" date="2015-01" db="EMBL/GenBank/DDBJ databases">
        <title>Evolutionary Origins and Diversification of the Mycorrhizal Mutualists.</title>
        <authorList>
            <consortium name="DOE Joint Genome Institute"/>
            <consortium name="Mycorrhizal Genomics Consortium"/>
            <person name="Kohler A."/>
            <person name="Kuo A."/>
            <person name="Nagy L.G."/>
            <person name="Floudas D."/>
            <person name="Copeland A."/>
            <person name="Barry K.W."/>
            <person name="Cichocki N."/>
            <person name="Veneault-Fourrey C."/>
            <person name="LaButti K."/>
            <person name="Lindquist E.A."/>
            <person name="Lipzen A."/>
            <person name="Lundell T."/>
            <person name="Morin E."/>
            <person name="Murat C."/>
            <person name="Riley R."/>
            <person name="Ohm R."/>
            <person name="Sun H."/>
            <person name="Tunlid A."/>
            <person name="Henrissat B."/>
            <person name="Grigoriev I.V."/>
            <person name="Hibbett D.S."/>
            <person name="Martin F."/>
        </authorList>
    </citation>
    <scope>NUCLEOTIDE SEQUENCE [LARGE SCALE GENOMIC DNA]</scope>
    <source>
        <strain evidence="6">h7</strain>
    </source>
</reference>
<dbReference type="Gene3D" id="3.40.50.150">
    <property type="entry name" value="Vaccinia Virus protein VP39"/>
    <property type="match status" value="1"/>
</dbReference>
<feature type="binding site" evidence="4">
    <location>
        <position position="133"/>
    </location>
    <ligand>
        <name>S-adenosyl-L-methionine</name>
        <dbReference type="ChEBI" id="CHEBI:59789"/>
    </ligand>
</feature>
<dbReference type="PANTHER" id="PTHR21008:SF1">
    <property type="entry name" value="25S RRNA (ADENINE(2142)-N(1))-METHYLTRANSFERASE"/>
    <property type="match status" value="1"/>
</dbReference>
<accession>A0A0C2Z831</accession>
<reference evidence="5 6" key="1">
    <citation type="submission" date="2014-04" db="EMBL/GenBank/DDBJ databases">
        <authorList>
            <consortium name="DOE Joint Genome Institute"/>
            <person name="Kuo A."/>
            <person name="Gay G."/>
            <person name="Dore J."/>
            <person name="Kohler A."/>
            <person name="Nagy L.G."/>
            <person name="Floudas D."/>
            <person name="Copeland A."/>
            <person name="Barry K.W."/>
            <person name="Cichocki N."/>
            <person name="Veneault-Fourrey C."/>
            <person name="LaButti K."/>
            <person name="Lindquist E.A."/>
            <person name="Lipzen A."/>
            <person name="Lundell T."/>
            <person name="Morin E."/>
            <person name="Murat C."/>
            <person name="Sun H."/>
            <person name="Tunlid A."/>
            <person name="Henrissat B."/>
            <person name="Grigoriev I.V."/>
            <person name="Hibbett D.S."/>
            <person name="Martin F."/>
            <person name="Nordberg H.P."/>
            <person name="Cantor M.N."/>
            <person name="Hua S.X."/>
        </authorList>
    </citation>
    <scope>NUCLEOTIDE SEQUENCE [LARGE SCALE GENOMIC DNA]</scope>
    <source>
        <strain evidence="6">h7</strain>
    </source>
</reference>
<keyword evidence="1 4" id="KW-0489">Methyltransferase</keyword>
<evidence type="ECO:0000256" key="3">
    <source>
        <dbReference type="ARBA" id="ARBA00022691"/>
    </source>
</evidence>
<comment type="function">
    <text evidence="4">S-adenosyl-L-methionine-dependent methyltransferase that specifically methylates the N(1) position of an adenine present in helix 65 in 25S rRNA.</text>
</comment>
<dbReference type="Proteomes" id="UP000053424">
    <property type="component" value="Unassembled WGS sequence"/>
</dbReference>
<dbReference type="EMBL" id="KN831768">
    <property type="protein sequence ID" value="KIM49307.1"/>
    <property type="molecule type" value="Genomic_DNA"/>
</dbReference>
<dbReference type="HOGENOM" id="CLU_041583_1_0_1"/>
<evidence type="ECO:0000256" key="1">
    <source>
        <dbReference type="ARBA" id="ARBA00022603"/>
    </source>
</evidence>
<dbReference type="Pfam" id="PF11968">
    <property type="entry name" value="Bmt2"/>
    <property type="match status" value="1"/>
</dbReference>
<keyword evidence="6" id="KW-1185">Reference proteome</keyword>
<dbReference type="InterPro" id="IPR029063">
    <property type="entry name" value="SAM-dependent_MTases_sf"/>
</dbReference>
<dbReference type="OrthoDB" id="5954793at2759"/>